<dbReference type="Pfam" id="PF07261">
    <property type="entry name" value="DnaB_2"/>
    <property type="match status" value="2"/>
</dbReference>
<dbReference type="PANTHER" id="PTHR37293:SF5">
    <property type="entry name" value="DNA REPLICATION PROTEIN"/>
    <property type="match status" value="1"/>
</dbReference>
<comment type="similarity">
    <text evidence="1">Belongs to the DnaB/DnaD family.</text>
</comment>
<gene>
    <name evidence="3" type="ORF">SAMN04488528_10832</name>
</gene>
<dbReference type="InterPro" id="IPR053162">
    <property type="entry name" value="DnaD"/>
</dbReference>
<evidence type="ECO:0000313" key="3">
    <source>
        <dbReference type="EMBL" id="SFB47105.1"/>
    </source>
</evidence>
<dbReference type="InterPro" id="IPR017019">
    <property type="entry name" value="DNA_replication_prd_bac"/>
</dbReference>
<accession>A0A1I1B9N9</accession>
<dbReference type="PIRSF" id="PIRSF033722">
    <property type="entry name" value="DnaD_CA_C3587_prd"/>
    <property type="match status" value="1"/>
</dbReference>
<dbReference type="PANTHER" id="PTHR37293">
    <property type="entry name" value="PHAGE REPLICATION PROTEIN-RELATED"/>
    <property type="match status" value="1"/>
</dbReference>
<dbReference type="Gene3D" id="1.10.10.630">
    <property type="entry name" value="DnaD domain-like"/>
    <property type="match status" value="2"/>
</dbReference>
<evidence type="ECO:0000256" key="1">
    <source>
        <dbReference type="ARBA" id="ARBA00093462"/>
    </source>
</evidence>
<protein>
    <submittedName>
        <fullName evidence="3">DnaD and phage-associated domain-containing protein</fullName>
    </submittedName>
</protein>
<dbReference type="SUPFAM" id="SSF158499">
    <property type="entry name" value="DnaD domain-like"/>
    <property type="match status" value="2"/>
</dbReference>
<reference evidence="3 4" key="1">
    <citation type="submission" date="2016-10" db="EMBL/GenBank/DDBJ databases">
        <authorList>
            <person name="de Groot N.N."/>
        </authorList>
    </citation>
    <scope>NUCLEOTIDE SEQUENCE [LARGE SCALE GENOMIC DNA]</scope>
    <source>
        <strain evidence="3 4">DSM 12271</strain>
    </source>
</reference>
<dbReference type="AlphaFoldDB" id="A0A1I1B9N9"/>
<name>A0A1I1B9N9_9CLOT</name>
<sequence>MSTFMFKSNSMNYTPVSNIFIEKFMPKARGEFVKVYLLMLKYNSSGEIGVNSTITASTLNLLESDIMNALNYWNDEGVINLVPVDKFGNFSVEFVDLDNIDLDSIPDVSLLDELNKDSIRGTMKEIERILGRPLNPNEMENYLSWQNQFNFSPELILLLIEYCVSKGKSDCRYFEKVAISWYDSGVRTIEDAQTHIKQHEDKWIKYRKILSYLGLKDSEIMKPQQDILNKWVKEWGFPVEVIEKAAKICFERLNRADFKYMDGILSSWNKEGIKTLNDVLTKNNKSKFTKTTPKNQKGNFNNFEQRTYDFDSLERKLLGWDKND</sequence>
<dbReference type="RefSeq" id="WP_090043320.1">
    <property type="nucleotide sequence ID" value="NZ_FOKI01000083.1"/>
</dbReference>
<proteinExistence type="inferred from homology"/>
<evidence type="ECO:0000313" key="4">
    <source>
        <dbReference type="Proteomes" id="UP000198619"/>
    </source>
</evidence>
<dbReference type="InterPro" id="IPR006343">
    <property type="entry name" value="DnaB/C_C"/>
</dbReference>
<dbReference type="OrthoDB" id="1652900at2"/>
<dbReference type="EMBL" id="FOKI01000083">
    <property type="protein sequence ID" value="SFB47105.1"/>
    <property type="molecule type" value="Genomic_DNA"/>
</dbReference>
<dbReference type="NCBIfam" id="TIGR01446">
    <property type="entry name" value="DnaD_dom"/>
    <property type="match status" value="2"/>
</dbReference>
<evidence type="ECO:0000259" key="2">
    <source>
        <dbReference type="Pfam" id="PF07261"/>
    </source>
</evidence>
<dbReference type="Proteomes" id="UP000198619">
    <property type="component" value="Unassembled WGS sequence"/>
</dbReference>
<dbReference type="STRING" id="84698.SAMN04488528_10832"/>
<feature type="domain" description="DnaB/C C-terminal" evidence="2">
    <location>
        <begin position="124"/>
        <end position="196"/>
    </location>
</feature>
<dbReference type="InterPro" id="IPR034829">
    <property type="entry name" value="DnaD-like_sf"/>
</dbReference>
<feature type="domain" description="DnaB/C C-terminal" evidence="2">
    <location>
        <begin position="224"/>
        <end position="279"/>
    </location>
</feature>
<keyword evidence="4" id="KW-1185">Reference proteome</keyword>
<organism evidence="3 4">
    <name type="scientific">Clostridium frigidicarnis</name>
    <dbReference type="NCBI Taxonomy" id="84698"/>
    <lineage>
        <taxon>Bacteria</taxon>
        <taxon>Bacillati</taxon>
        <taxon>Bacillota</taxon>
        <taxon>Clostridia</taxon>
        <taxon>Eubacteriales</taxon>
        <taxon>Clostridiaceae</taxon>
        <taxon>Clostridium</taxon>
    </lineage>
</organism>